<feature type="domain" description="Deoxynucleoside kinase" evidence="1">
    <location>
        <begin position="96"/>
        <end position="192"/>
    </location>
</feature>
<dbReference type="EMBL" id="CAJVPQ010000132">
    <property type="protein sequence ID" value="CAG8449223.1"/>
    <property type="molecule type" value="Genomic_DNA"/>
</dbReference>
<reference evidence="2" key="1">
    <citation type="submission" date="2021-06" db="EMBL/GenBank/DDBJ databases">
        <authorList>
            <person name="Kallberg Y."/>
            <person name="Tangrot J."/>
            <person name="Rosling A."/>
        </authorList>
    </citation>
    <scope>NUCLEOTIDE SEQUENCE</scope>
    <source>
        <strain evidence="2">UK204</strain>
    </source>
</reference>
<evidence type="ECO:0000313" key="2">
    <source>
        <dbReference type="EMBL" id="CAG8449223.1"/>
    </source>
</evidence>
<protein>
    <submittedName>
        <fullName evidence="2">10058_t:CDS:1</fullName>
    </submittedName>
</protein>
<name>A0A9N8YS50_9GLOM</name>
<evidence type="ECO:0000313" key="3">
    <source>
        <dbReference type="Proteomes" id="UP000789570"/>
    </source>
</evidence>
<keyword evidence="3" id="KW-1185">Reference proteome</keyword>
<dbReference type="Pfam" id="PF01712">
    <property type="entry name" value="dNK"/>
    <property type="match status" value="1"/>
</dbReference>
<organism evidence="2 3">
    <name type="scientific">Funneliformis caledonium</name>
    <dbReference type="NCBI Taxonomy" id="1117310"/>
    <lineage>
        <taxon>Eukaryota</taxon>
        <taxon>Fungi</taxon>
        <taxon>Fungi incertae sedis</taxon>
        <taxon>Mucoromycota</taxon>
        <taxon>Glomeromycotina</taxon>
        <taxon>Glomeromycetes</taxon>
        <taxon>Glomerales</taxon>
        <taxon>Glomeraceae</taxon>
        <taxon>Funneliformis</taxon>
    </lineage>
</organism>
<evidence type="ECO:0000259" key="1">
    <source>
        <dbReference type="Pfam" id="PF01712"/>
    </source>
</evidence>
<accession>A0A9N8YS50</accession>
<dbReference type="Gene3D" id="3.40.50.300">
    <property type="entry name" value="P-loop containing nucleotide triphosphate hydrolases"/>
    <property type="match status" value="1"/>
</dbReference>
<dbReference type="PANTHER" id="PTHR10513:SF35">
    <property type="entry name" value="DEOXYADENOSINE KINASE"/>
    <property type="match status" value="1"/>
</dbReference>
<dbReference type="InterPro" id="IPR027417">
    <property type="entry name" value="P-loop_NTPase"/>
</dbReference>
<dbReference type="AlphaFoldDB" id="A0A9N8YS50"/>
<dbReference type="PANTHER" id="PTHR10513">
    <property type="entry name" value="DEOXYNUCLEOSIDE KINASE"/>
    <property type="match status" value="1"/>
</dbReference>
<dbReference type="SUPFAM" id="SSF52540">
    <property type="entry name" value="P-loop containing nucleoside triphosphate hydrolases"/>
    <property type="match status" value="1"/>
</dbReference>
<dbReference type="InterPro" id="IPR031314">
    <property type="entry name" value="DNK_dom"/>
</dbReference>
<comment type="caution">
    <text evidence="2">The sequence shown here is derived from an EMBL/GenBank/DDBJ whole genome shotgun (WGS) entry which is preliminary data.</text>
</comment>
<proteinExistence type="predicted"/>
<dbReference type="GO" id="GO:0005737">
    <property type="term" value="C:cytoplasm"/>
    <property type="evidence" value="ECO:0007669"/>
    <property type="project" value="TreeGrafter"/>
</dbReference>
<dbReference type="GO" id="GO:0019136">
    <property type="term" value="F:deoxynucleoside kinase activity"/>
    <property type="evidence" value="ECO:0007669"/>
    <property type="project" value="TreeGrafter"/>
</dbReference>
<dbReference type="InterPro" id="IPR050566">
    <property type="entry name" value="Deoxyribonucleoside_kinase"/>
</dbReference>
<gene>
    <name evidence="2" type="ORF">FCALED_LOCUS1117</name>
</gene>
<dbReference type="OrthoDB" id="498286at2759"/>
<dbReference type="Proteomes" id="UP000789570">
    <property type="component" value="Unassembled WGS sequence"/>
</dbReference>
<sequence length="286" mass="34166">MIQKSDYPYNLEPGIDHFLIHKNTIDKEMYQISKIIAINEGWEKLEKFKDRLITYIFNLGLIDTKLHYRTLISPEHRRSTNYPHFHLFIKKRTQIIILEGNIACTKSTQGTILKNYIEQLGHTVEFLDEQVEEWEPLLNKFYRSQKEYRFALQLMITKDRLSQYKEAQKKYPNYVIMARSHVSGQIFWELQKPELIEHPGSFIKGTHDPEEFRSMKNNQENIMKKLKFLNTHGYCYDIQQGGMWEFSKRHYHQTDTVMAPRRVNLELSAGTYEIVSSIDRNVRKNL</sequence>